<organism evidence="1">
    <name type="scientific">marine sediment metagenome</name>
    <dbReference type="NCBI Taxonomy" id="412755"/>
    <lineage>
        <taxon>unclassified sequences</taxon>
        <taxon>metagenomes</taxon>
        <taxon>ecological metagenomes</taxon>
    </lineage>
</organism>
<dbReference type="CDD" id="cd02440">
    <property type="entry name" value="AdoMet_MTases"/>
    <property type="match status" value="1"/>
</dbReference>
<accession>A0A0F9N3J9</accession>
<dbReference type="Pfam" id="PF13489">
    <property type="entry name" value="Methyltransf_23"/>
    <property type="match status" value="1"/>
</dbReference>
<gene>
    <name evidence="1" type="ORF">LCGC14_1078740</name>
</gene>
<evidence type="ECO:0000313" key="1">
    <source>
        <dbReference type="EMBL" id="KKN06292.1"/>
    </source>
</evidence>
<sequence>MEPFGLALEDFVNGNKNATVIFHRDDGLKDEYSISTCFRTFREFSSIEKLAITLCRGKILDIGAGVGPHSLKLQDLGFEIYSIDICPQACEIMRERDLKNVKCTTIYNIQEKIFDTFLLMGRSIGFVEDLKGLKKFLHYSKKLLHPDGIILLDSLDLRLTERPEHLAYQARNLKLGRYIGEIELQMEYKGYLGEPFKLLHVDPDTLNKLVQETGWFCNILDKEENGSYLAKIFNS</sequence>
<dbReference type="SUPFAM" id="SSF53335">
    <property type="entry name" value="S-adenosyl-L-methionine-dependent methyltransferases"/>
    <property type="match status" value="1"/>
</dbReference>
<dbReference type="AlphaFoldDB" id="A0A0F9N3J9"/>
<comment type="caution">
    <text evidence="1">The sequence shown here is derived from an EMBL/GenBank/DDBJ whole genome shotgun (WGS) entry which is preliminary data.</text>
</comment>
<name>A0A0F9N3J9_9ZZZZ</name>
<dbReference type="EMBL" id="LAZR01004706">
    <property type="protein sequence ID" value="KKN06292.1"/>
    <property type="molecule type" value="Genomic_DNA"/>
</dbReference>
<reference evidence="1" key="1">
    <citation type="journal article" date="2015" name="Nature">
        <title>Complex archaea that bridge the gap between prokaryotes and eukaryotes.</title>
        <authorList>
            <person name="Spang A."/>
            <person name="Saw J.H."/>
            <person name="Jorgensen S.L."/>
            <person name="Zaremba-Niedzwiedzka K."/>
            <person name="Martijn J."/>
            <person name="Lind A.E."/>
            <person name="van Eijk R."/>
            <person name="Schleper C."/>
            <person name="Guy L."/>
            <person name="Ettema T.J."/>
        </authorList>
    </citation>
    <scope>NUCLEOTIDE SEQUENCE</scope>
</reference>
<proteinExistence type="predicted"/>
<dbReference type="Gene3D" id="3.40.50.150">
    <property type="entry name" value="Vaccinia Virus protein VP39"/>
    <property type="match status" value="1"/>
</dbReference>
<dbReference type="InterPro" id="IPR029063">
    <property type="entry name" value="SAM-dependent_MTases_sf"/>
</dbReference>
<protein>
    <recommendedName>
        <fullName evidence="2">Methyltransferase domain-containing protein</fullName>
    </recommendedName>
</protein>
<evidence type="ECO:0008006" key="2">
    <source>
        <dbReference type="Google" id="ProtNLM"/>
    </source>
</evidence>